<evidence type="ECO:0000313" key="4">
    <source>
        <dbReference type="Proteomes" id="UP000195667"/>
    </source>
</evidence>
<keyword evidence="4" id="KW-1185">Reference proteome</keyword>
<organism evidence="3 4">
    <name type="scientific">Crenothrix polyspora</name>
    <dbReference type="NCBI Taxonomy" id="360316"/>
    <lineage>
        <taxon>Bacteria</taxon>
        <taxon>Pseudomonadati</taxon>
        <taxon>Pseudomonadota</taxon>
        <taxon>Gammaproteobacteria</taxon>
        <taxon>Methylococcales</taxon>
        <taxon>Crenotrichaceae</taxon>
        <taxon>Crenothrix</taxon>
    </lineage>
</organism>
<dbReference type="AlphaFoldDB" id="A0A1R4HHL9"/>
<dbReference type="EMBL" id="FUKI01000147">
    <property type="protein sequence ID" value="SJM95380.1"/>
    <property type="molecule type" value="Genomic_DNA"/>
</dbReference>
<sequence length="284" mass="31586">MFFKHWPVLLVDDEPDVLSISKLAMKNFTVYGLPLKIYTAASKAEAIALMNDNVEVGCSLAVAFLDVVMETDSAGLELCDYIRNTMGNSLTQVFVRTGQPGLAPEREVIDKYDINGYFTKMEATENKLYSLIKSSVRQYLAYGMATDTLELITQLVVATGSRRRISYALTSVCGTGFDQTDTPRWIIIDGVLLFPPDETDAEKTMTILLKMLMAREGLNLSPEGDKYVRDEVSGCQLIHICSTASKSEVSFLFSSHFAPPHKIVELMYSFTTALAIAWHKSEES</sequence>
<protein>
    <submittedName>
        <fullName evidence="3">Response regulator receiver domain protein</fullName>
    </submittedName>
</protein>
<dbReference type="RefSeq" id="WP_087144767.1">
    <property type="nucleotide sequence ID" value="NZ_FUKI01000147.1"/>
</dbReference>
<dbReference type="Proteomes" id="UP000195667">
    <property type="component" value="Unassembled WGS sequence"/>
</dbReference>
<feature type="modified residue" description="4-aspartylphosphate" evidence="1">
    <location>
        <position position="66"/>
    </location>
</feature>
<feature type="domain" description="Response regulatory" evidence="2">
    <location>
        <begin position="7"/>
        <end position="135"/>
    </location>
</feature>
<dbReference type="GO" id="GO:0000160">
    <property type="term" value="P:phosphorelay signal transduction system"/>
    <property type="evidence" value="ECO:0007669"/>
    <property type="project" value="InterPro"/>
</dbReference>
<dbReference type="Gene3D" id="3.40.50.2300">
    <property type="match status" value="1"/>
</dbReference>
<evidence type="ECO:0000256" key="1">
    <source>
        <dbReference type="PROSITE-ProRule" id="PRU00169"/>
    </source>
</evidence>
<reference evidence="4" key="1">
    <citation type="submission" date="2017-02" db="EMBL/GenBank/DDBJ databases">
        <authorList>
            <person name="Daims H."/>
        </authorList>
    </citation>
    <scope>NUCLEOTIDE SEQUENCE [LARGE SCALE GENOMIC DNA]</scope>
</reference>
<gene>
    <name evidence="3" type="ORF">CRENPOLYSF1_690008</name>
</gene>
<accession>A0A1R4HHL9</accession>
<dbReference type="PROSITE" id="PS50110">
    <property type="entry name" value="RESPONSE_REGULATORY"/>
    <property type="match status" value="1"/>
</dbReference>
<dbReference type="OrthoDB" id="9787688at2"/>
<dbReference type="InterPro" id="IPR011006">
    <property type="entry name" value="CheY-like_superfamily"/>
</dbReference>
<evidence type="ECO:0000313" key="3">
    <source>
        <dbReference type="EMBL" id="SJM95380.1"/>
    </source>
</evidence>
<dbReference type="SUPFAM" id="SSF52172">
    <property type="entry name" value="CheY-like"/>
    <property type="match status" value="1"/>
</dbReference>
<proteinExistence type="predicted"/>
<name>A0A1R4HHL9_9GAMM</name>
<keyword evidence="1" id="KW-0597">Phosphoprotein</keyword>
<evidence type="ECO:0000259" key="2">
    <source>
        <dbReference type="PROSITE" id="PS50110"/>
    </source>
</evidence>
<dbReference type="InterPro" id="IPR001789">
    <property type="entry name" value="Sig_transdc_resp-reg_receiver"/>
</dbReference>